<sequence length="63" mass="6771">MIRYLSTGAADLARLLAQSHATQPSPIWAEAQSFFGFDTSERPEAQALASTALWGETGEGMAR</sequence>
<dbReference type="EMBL" id="BAPV01000020">
    <property type="protein sequence ID" value="GBQ90493.1"/>
    <property type="molecule type" value="Genomic_DNA"/>
</dbReference>
<keyword evidence="2" id="KW-1185">Reference proteome</keyword>
<dbReference type="Proteomes" id="UP001062776">
    <property type="component" value="Unassembled WGS sequence"/>
</dbReference>
<name>A0ABQ0Q441_9PROT</name>
<comment type="caution">
    <text evidence="1">The sequence shown here is derived from an EMBL/GenBank/DDBJ whole genome shotgun (WGS) entry which is preliminary data.</text>
</comment>
<organism evidence="1 2">
    <name type="scientific">Asaia krungthepensis NRIC 0535</name>
    <dbReference type="NCBI Taxonomy" id="1307925"/>
    <lineage>
        <taxon>Bacteria</taxon>
        <taxon>Pseudomonadati</taxon>
        <taxon>Pseudomonadota</taxon>
        <taxon>Alphaproteobacteria</taxon>
        <taxon>Acetobacterales</taxon>
        <taxon>Acetobacteraceae</taxon>
        <taxon>Asaia</taxon>
    </lineage>
</organism>
<accession>A0ABQ0Q441</accession>
<reference evidence="1" key="1">
    <citation type="submission" date="2013-04" db="EMBL/GenBank/DDBJ databases">
        <title>The genome sequencing project of 58 acetic acid bacteria.</title>
        <authorList>
            <person name="Okamoto-Kainuma A."/>
            <person name="Ishikawa M."/>
            <person name="Umino S."/>
            <person name="Koizumi Y."/>
            <person name="Shiwa Y."/>
            <person name="Yoshikawa H."/>
            <person name="Matsutani M."/>
            <person name="Matsushita K."/>
        </authorList>
    </citation>
    <scope>NUCLEOTIDE SEQUENCE</scope>
    <source>
        <strain evidence="1">NRIC 0535</strain>
    </source>
</reference>
<evidence type="ECO:0000313" key="2">
    <source>
        <dbReference type="Proteomes" id="UP001062776"/>
    </source>
</evidence>
<dbReference type="RefSeq" id="WP_264816009.1">
    <property type="nucleotide sequence ID" value="NZ_BAPV01000020.1"/>
</dbReference>
<gene>
    <name evidence="1" type="ORF">AA0535_2060</name>
</gene>
<proteinExistence type="predicted"/>
<protein>
    <submittedName>
        <fullName evidence="1">Uncharacterized protein</fullName>
    </submittedName>
</protein>
<evidence type="ECO:0000313" key="1">
    <source>
        <dbReference type="EMBL" id="GBQ90493.1"/>
    </source>
</evidence>